<dbReference type="HOGENOM" id="CLU_147162_7_0_10"/>
<dbReference type="Gene3D" id="3.30.2310.20">
    <property type="entry name" value="RelE-like"/>
    <property type="match status" value="1"/>
</dbReference>
<dbReference type="OrthoDB" id="595476at2"/>
<evidence type="ECO:0000313" key="2">
    <source>
        <dbReference type="EMBL" id="ACE05047.1"/>
    </source>
</evidence>
<dbReference type="AlphaFoldDB" id="B3EN58"/>
<protein>
    <submittedName>
        <fullName evidence="2">Plasmid stabilization system</fullName>
    </submittedName>
</protein>
<proteinExistence type="predicted"/>
<dbReference type="eggNOG" id="COG3668">
    <property type="taxonomic scope" value="Bacteria"/>
</dbReference>
<evidence type="ECO:0000256" key="1">
    <source>
        <dbReference type="ARBA" id="ARBA00022649"/>
    </source>
</evidence>
<dbReference type="InterPro" id="IPR007712">
    <property type="entry name" value="RelE/ParE_toxin"/>
</dbReference>
<accession>B3EN58</accession>
<dbReference type="Pfam" id="PF05016">
    <property type="entry name" value="ParE_toxin"/>
    <property type="match status" value="1"/>
</dbReference>
<sequence length="101" mass="11965">MSIIVFDTDARSEFLSSVEYYEECRAGLGRRFREVVELAVNSVANNPFRYRVLHKSFRRCLIPKFPHAIIFSIEPDFILVIAVAHVKRKPGYWNDRIEKYR</sequence>
<dbReference type="InterPro" id="IPR035093">
    <property type="entry name" value="RelE/ParE_toxin_dom_sf"/>
</dbReference>
<gene>
    <name evidence="2" type="ordered locus">Cphamn1_2139</name>
</gene>
<dbReference type="EMBL" id="CP001101">
    <property type="protein sequence ID" value="ACE05047.1"/>
    <property type="molecule type" value="Genomic_DNA"/>
</dbReference>
<reference evidence="2" key="1">
    <citation type="submission" date="2008-06" db="EMBL/GenBank/DDBJ databases">
        <title>Complete sequence of Chlorobium phaeobacteroides BS1.</title>
        <authorList>
            <consortium name="US DOE Joint Genome Institute"/>
            <person name="Lucas S."/>
            <person name="Copeland A."/>
            <person name="Lapidus A."/>
            <person name="Glavina del Rio T."/>
            <person name="Dalin E."/>
            <person name="Tice H."/>
            <person name="Bruce D."/>
            <person name="Goodwin L."/>
            <person name="Pitluck S."/>
            <person name="Schmutz J."/>
            <person name="Larimer F."/>
            <person name="Land M."/>
            <person name="Hauser L."/>
            <person name="Kyrpides N."/>
            <person name="Ovchinnikova G."/>
            <person name="Li T."/>
            <person name="Liu Z."/>
            <person name="Zhao F."/>
            <person name="Overmann J."/>
            <person name="Bryant D.A."/>
            <person name="Richardson P."/>
        </authorList>
    </citation>
    <scope>NUCLEOTIDE SEQUENCE [LARGE SCALE GENOMIC DNA]</scope>
    <source>
        <strain evidence="2">BS1</strain>
    </source>
</reference>
<keyword evidence="1" id="KW-1277">Toxin-antitoxin system</keyword>
<name>B3EN58_CHLPB</name>
<dbReference type="KEGG" id="cpb:Cphamn1_2139"/>
<dbReference type="STRING" id="331678.Cphamn1_2139"/>
<organism evidence="2">
    <name type="scientific">Chlorobium phaeobacteroides (strain BS1)</name>
    <dbReference type="NCBI Taxonomy" id="331678"/>
    <lineage>
        <taxon>Bacteria</taxon>
        <taxon>Pseudomonadati</taxon>
        <taxon>Chlorobiota</taxon>
        <taxon>Chlorobiia</taxon>
        <taxon>Chlorobiales</taxon>
        <taxon>Chlorobiaceae</taxon>
        <taxon>Chlorobium/Pelodictyon group</taxon>
        <taxon>Chlorobium</taxon>
    </lineage>
</organism>